<dbReference type="AlphaFoldDB" id="A0A927IJW2"/>
<dbReference type="EMBL" id="JACYFG010000051">
    <property type="protein sequence ID" value="MBD5781965.1"/>
    <property type="molecule type" value="Genomic_DNA"/>
</dbReference>
<evidence type="ECO:0000256" key="1">
    <source>
        <dbReference type="SAM" id="Coils"/>
    </source>
</evidence>
<evidence type="ECO:0008006" key="4">
    <source>
        <dbReference type="Google" id="ProtNLM"/>
    </source>
</evidence>
<evidence type="ECO:0000313" key="2">
    <source>
        <dbReference type="EMBL" id="MBD5781965.1"/>
    </source>
</evidence>
<name>A0A927IJW2_9BACT</name>
<dbReference type="RefSeq" id="WP_191619039.1">
    <property type="nucleotide sequence ID" value="NZ_JACYFG010000051.1"/>
</dbReference>
<comment type="caution">
    <text evidence="2">The sequence shown here is derived from an EMBL/GenBank/DDBJ whole genome shotgun (WGS) entry which is preliminary data.</text>
</comment>
<sequence>MTSLTACSTTPTRRLLPSVGAALALLPCLLADDFEQRLAALAEQNEALLKLAQQQQAQIAELKARLDSQALEVAEQEEAIAELRETSLPASTFAPSRGSDRILISGDAGFAFFAGEANNEFPNEEFRVDDARLTVEAQVHHNAYLVSTLELFRRESGNESIEVGSLYLDVENIFGPDYGHLFNFRIGRFDIPFGEEYLNRYVMENPLVSHSVADLWGIDQGIELYGDEGNFSYAVAIQNGGTSLLRDFDSDKSIAGRVAYQFNENFKLSGSLMRTGDIDVAGDAQSELWIGNVVFLSLGSTQTTKFWADLAELDFTYEWDSGLLTGHYGQAWYDNNDPQGDSSRDFEFYSIEARQTLGERFYAAARYSAMEVDGGYPFSGNGARSIYLFGGILTEKLERLSLGFGYWAFDDVVFKLEYSIEEGDQTNGRDRKDTDQIAAEVGVRF</sequence>
<proteinExistence type="predicted"/>
<accession>A0A927IJW2</accession>
<keyword evidence="3" id="KW-1185">Reference proteome</keyword>
<dbReference type="InterPro" id="IPR023614">
    <property type="entry name" value="Porin_dom_sf"/>
</dbReference>
<reference evidence="2" key="1">
    <citation type="submission" date="2020-09" db="EMBL/GenBank/DDBJ databases">
        <title>Pelagicoccus enzymogenes sp. nov. with an EPS production, isolated from marine sediment.</title>
        <authorList>
            <person name="Feng X."/>
        </authorList>
    </citation>
    <scope>NUCLEOTIDE SEQUENCE</scope>
    <source>
        <strain evidence="2">NFK12</strain>
    </source>
</reference>
<dbReference type="Proteomes" id="UP000622317">
    <property type="component" value="Unassembled WGS sequence"/>
</dbReference>
<feature type="coiled-coil region" evidence="1">
    <location>
        <begin position="31"/>
        <end position="86"/>
    </location>
</feature>
<organism evidence="2 3">
    <name type="scientific">Pelagicoccus enzymogenes</name>
    <dbReference type="NCBI Taxonomy" id="2773457"/>
    <lineage>
        <taxon>Bacteria</taxon>
        <taxon>Pseudomonadati</taxon>
        <taxon>Verrucomicrobiota</taxon>
        <taxon>Opitutia</taxon>
        <taxon>Puniceicoccales</taxon>
        <taxon>Pelagicoccaceae</taxon>
        <taxon>Pelagicoccus</taxon>
    </lineage>
</organism>
<dbReference type="SUPFAM" id="SSF56935">
    <property type="entry name" value="Porins"/>
    <property type="match status" value="1"/>
</dbReference>
<evidence type="ECO:0000313" key="3">
    <source>
        <dbReference type="Proteomes" id="UP000622317"/>
    </source>
</evidence>
<gene>
    <name evidence="2" type="ORF">IEN85_20870</name>
</gene>
<protein>
    <recommendedName>
        <fullName evidence="4">Porin</fullName>
    </recommendedName>
</protein>
<dbReference type="Gene3D" id="2.40.160.10">
    <property type="entry name" value="Porin"/>
    <property type="match status" value="1"/>
</dbReference>
<keyword evidence="1" id="KW-0175">Coiled coil</keyword>